<name>A0A7S0RY66_9CHLO</name>
<keyword evidence="10 11" id="KW-0539">Nucleus</keyword>
<gene>
    <name evidence="12" type="ORF">CLEI1391_LOCUS15394</name>
</gene>
<evidence type="ECO:0000256" key="11">
    <source>
        <dbReference type="RuleBase" id="RU368090"/>
    </source>
</evidence>
<keyword evidence="6 11" id="KW-0862">Zinc</keyword>
<evidence type="ECO:0000256" key="5">
    <source>
        <dbReference type="ARBA" id="ARBA00022771"/>
    </source>
</evidence>
<protein>
    <recommendedName>
        <fullName evidence="11">General transcription and DNA repair factor IIH subunit TFB4</fullName>
    </recommendedName>
    <alternativeName>
        <fullName evidence="11">RNA polymerase II transcription factor B subunit 4</fullName>
    </alternativeName>
</protein>
<dbReference type="GO" id="GO:0006289">
    <property type="term" value="P:nucleotide-excision repair"/>
    <property type="evidence" value="ECO:0007669"/>
    <property type="project" value="UniProtKB-UniRule"/>
</dbReference>
<evidence type="ECO:0000256" key="2">
    <source>
        <dbReference type="ARBA" id="ARBA00005273"/>
    </source>
</evidence>
<dbReference type="GO" id="GO:0005675">
    <property type="term" value="C:transcription factor TFIIH holo complex"/>
    <property type="evidence" value="ECO:0007669"/>
    <property type="project" value="UniProtKB-UniRule"/>
</dbReference>
<comment type="subunit">
    <text evidence="11">Component of the 7-subunit TFIIH core complex composed of XPB, XPD, TFB1/GTF2H1, GTF2H2/P44, TFB4/GTF2H3, TFB2/GTF2H4 and TFB5/GTF2H5, which is active in NER. The core complex associates with the 3-subunit CDK-activating kinase (CAK) module composed of CYCH1/cyclin H1, CDKD and MAT1/At4g30820 to form the 10-subunit holoenzyme (holo-TFIIH) active in transcription.</text>
</comment>
<organism evidence="12">
    <name type="scientific">Chlamydomonas leiostraca</name>
    <dbReference type="NCBI Taxonomy" id="1034604"/>
    <lineage>
        <taxon>Eukaryota</taxon>
        <taxon>Viridiplantae</taxon>
        <taxon>Chlorophyta</taxon>
        <taxon>core chlorophytes</taxon>
        <taxon>Chlorophyceae</taxon>
        <taxon>CS clade</taxon>
        <taxon>Chlamydomonadales</taxon>
        <taxon>Chlamydomonadaceae</taxon>
        <taxon>Chlamydomonas</taxon>
    </lineage>
</organism>
<dbReference type="GO" id="GO:0008270">
    <property type="term" value="F:zinc ion binding"/>
    <property type="evidence" value="ECO:0007669"/>
    <property type="project" value="UniProtKB-KW"/>
</dbReference>
<evidence type="ECO:0000256" key="3">
    <source>
        <dbReference type="ARBA" id="ARBA00022723"/>
    </source>
</evidence>
<keyword evidence="8 11" id="KW-0804">Transcription</keyword>
<keyword evidence="4 11" id="KW-0227">DNA damage</keyword>
<comment type="function">
    <text evidence="11">Component of the general transcription and DNA repair factor IIH (TFIIH) core complex, which is involved in general and transcription-coupled nucleotide excision repair (NER) of damaged DNA and, when complexed to CAK, in RNA transcription by RNA polymerase II. In NER, TFIIH acts by opening DNA around the lesion to allow the excision of the damaged oligonucleotide and its replacement by a new DNA fragment. In transcription, TFIIH has an essential role in transcription initiation. When the pre-initiation complex (PIC) has been established, TFIIH is required for promoter opening and promoter escape. Phosphorylation of the C-terminal tail (CTD) of the largest subunit of RNA polymerase II by the kinase module CAK controls the initiation of transcription.</text>
</comment>
<evidence type="ECO:0000256" key="8">
    <source>
        <dbReference type="ARBA" id="ARBA00023163"/>
    </source>
</evidence>
<dbReference type="PANTHER" id="PTHR12831">
    <property type="entry name" value="TRANSCRIPTION INITIATION FACTOR IIH TFIIH , POLYPEPTIDE 3-RELATED"/>
    <property type="match status" value="1"/>
</dbReference>
<comment type="similarity">
    <text evidence="2 11">Belongs to the TFB4 family.</text>
</comment>
<accession>A0A7S0RY66</accession>
<keyword evidence="7 11" id="KW-0805">Transcription regulation</keyword>
<dbReference type="AlphaFoldDB" id="A0A7S0RY66"/>
<reference evidence="12" key="1">
    <citation type="submission" date="2021-01" db="EMBL/GenBank/DDBJ databases">
        <authorList>
            <person name="Corre E."/>
            <person name="Pelletier E."/>
            <person name="Niang G."/>
            <person name="Scheremetjew M."/>
            <person name="Finn R."/>
            <person name="Kale V."/>
            <person name="Holt S."/>
            <person name="Cochrane G."/>
            <person name="Meng A."/>
            <person name="Brown T."/>
            <person name="Cohen L."/>
        </authorList>
    </citation>
    <scope>NUCLEOTIDE SEQUENCE</scope>
    <source>
        <strain evidence="12">SAG 11-49</strain>
    </source>
</reference>
<dbReference type="GO" id="GO:0006355">
    <property type="term" value="P:regulation of DNA-templated transcription"/>
    <property type="evidence" value="ECO:0007669"/>
    <property type="project" value="InterPro"/>
</dbReference>
<keyword evidence="9 11" id="KW-0234">DNA repair</keyword>
<evidence type="ECO:0000313" key="12">
    <source>
        <dbReference type="EMBL" id="CAD8691082.1"/>
    </source>
</evidence>
<dbReference type="PANTHER" id="PTHR12831:SF0">
    <property type="entry name" value="GENERAL TRANSCRIPTION FACTOR IIH SUBUNIT 3"/>
    <property type="match status" value="1"/>
</dbReference>
<proteinExistence type="inferred from homology"/>
<comment type="subcellular location">
    <subcellularLocation>
        <location evidence="1 11">Nucleus</location>
    </subcellularLocation>
</comment>
<dbReference type="Gene3D" id="3.40.50.410">
    <property type="entry name" value="von Willebrand factor, type A domain"/>
    <property type="match status" value="1"/>
</dbReference>
<evidence type="ECO:0000256" key="6">
    <source>
        <dbReference type="ARBA" id="ARBA00022833"/>
    </source>
</evidence>
<dbReference type="EMBL" id="HBFB01027538">
    <property type="protein sequence ID" value="CAD8691082.1"/>
    <property type="molecule type" value="Transcribed_RNA"/>
</dbReference>
<sequence>MADENGDLLVLLLDTHLFAGQCHVGTPCGVSPKSLLEQVLYFVSAYLMINDHNHLAVYAVQGDASHLLHLSIGDHTPQAPQFSNPTRSIATGLTALVDAAGAGPASTLALSGALSRALCLIHRLRPSAGYAQAAGSRAAGPRCRPRILCLVGSPDVPLQYIPVMNAIFSAQRAEVAVDALVAGAPGFDSTFLQQAAHLTGGLYLRASTPAGPAAQHGGQPGRHHSHASAALQYLLSCLSADTATRSMLHIHTPLGVDFRASCFCHKQPVDVGYVCSVCLSIFCQPTNDCAICGTQFTSGVRRKGAPLAAHS</sequence>
<dbReference type="InterPro" id="IPR004600">
    <property type="entry name" value="TFIIH_Tfb4/GTF2H3"/>
</dbReference>
<keyword evidence="3 11" id="KW-0479">Metal-binding</keyword>
<dbReference type="InterPro" id="IPR036465">
    <property type="entry name" value="vWFA_dom_sf"/>
</dbReference>
<evidence type="ECO:0000256" key="1">
    <source>
        <dbReference type="ARBA" id="ARBA00004123"/>
    </source>
</evidence>
<evidence type="ECO:0000256" key="7">
    <source>
        <dbReference type="ARBA" id="ARBA00023015"/>
    </source>
</evidence>
<evidence type="ECO:0000256" key="9">
    <source>
        <dbReference type="ARBA" id="ARBA00023204"/>
    </source>
</evidence>
<keyword evidence="5 11" id="KW-0863">Zinc-finger</keyword>
<evidence type="ECO:0000256" key="4">
    <source>
        <dbReference type="ARBA" id="ARBA00022763"/>
    </source>
</evidence>
<dbReference type="GO" id="GO:0000439">
    <property type="term" value="C:transcription factor TFIIH core complex"/>
    <property type="evidence" value="ECO:0007669"/>
    <property type="project" value="UniProtKB-UniRule"/>
</dbReference>
<dbReference type="Pfam" id="PF03850">
    <property type="entry name" value="Tfb4"/>
    <property type="match status" value="1"/>
</dbReference>
<evidence type="ECO:0000256" key="10">
    <source>
        <dbReference type="ARBA" id="ARBA00023242"/>
    </source>
</evidence>